<dbReference type="GO" id="GO:0019843">
    <property type="term" value="F:rRNA binding"/>
    <property type="evidence" value="ECO:0007669"/>
    <property type="project" value="UniProtKB-UniRule"/>
</dbReference>
<keyword evidence="5 7" id="KW-0689">Ribosomal protein</keyword>
<dbReference type="Pfam" id="PF00253">
    <property type="entry name" value="Ribosomal_S14"/>
    <property type="match status" value="1"/>
</dbReference>
<keyword evidence="3 7" id="KW-0862">Zinc</keyword>
<dbReference type="Gene3D" id="4.10.830.10">
    <property type="entry name" value="30s Ribosomal Protein S14, Chain N"/>
    <property type="match status" value="1"/>
</dbReference>
<reference evidence="8 9" key="2">
    <citation type="journal article" date="2008" name="Int. J. Syst. Evol. Microbiol.">
        <title>Methanocella paludicola gen. nov., sp. nov., a methane-producing archaeon, the first isolate of the lineage 'Rice Cluster I', and proposal of the new archaeal order Methanocellales ord. nov.</title>
        <authorList>
            <person name="Sakai S."/>
            <person name="Imachi H."/>
            <person name="Hanada S."/>
            <person name="Ohashi A."/>
            <person name="Harada H."/>
            <person name="Kamagata Y."/>
        </authorList>
    </citation>
    <scope>NUCLEOTIDE SEQUENCE [LARGE SCALE GENOMIC DNA]</scope>
    <source>
        <strain evidence="9">DSM 17711 / JCM 13418 / NBRC 101707 / SANAE</strain>
    </source>
</reference>
<evidence type="ECO:0000256" key="2">
    <source>
        <dbReference type="ARBA" id="ARBA00022730"/>
    </source>
</evidence>
<feature type="binding site" evidence="7">
    <location>
        <position position="15"/>
    </location>
    <ligand>
        <name>Zn(2+)</name>
        <dbReference type="ChEBI" id="CHEBI:29105"/>
    </ligand>
</feature>
<keyword evidence="2 7" id="KW-0699">rRNA-binding</keyword>
<accession>D1Z0T5</accession>
<evidence type="ECO:0000256" key="5">
    <source>
        <dbReference type="ARBA" id="ARBA00022980"/>
    </source>
</evidence>
<dbReference type="InParanoid" id="D1Z0T5"/>
<dbReference type="SUPFAM" id="SSF57716">
    <property type="entry name" value="Glucocorticoid receptor-like (DNA-binding domain)"/>
    <property type="match status" value="1"/>
</dbReference>
<protein>
    <recommendedName>
        <fullName evidence="7">Small ribosomal subunit protein uS14</fullName>
    </recommendedName>
</protein>
<keyword evidence="9" id="KW-1185">Reference proteome</keyword>
<reference evidence="8 9" key="1">
    <citation type="journal article" date="2007" name="Appl. Environ. Microbiol.">
        <title>Isolation of key methanogens for global methane emission from rice paddy fields: a novel isolate affiliated with the clone cluster rice cluster I.</title>
        <authorList>
            <person name="Sakai S."/>
            <person name="Imachi H."/>
            <person name="Sekiguchi Y."/>
            <person name="Ohashi A."/>
            <person name="Harada H."/>
            <person name="Kamagata Y."/>
        </authorList>
    </citation>
    <scope>NUCLEOTIDE SEQUENCE [LARGE SCALE GENOMIC DNA]</scope>
    <source>
        <strain evidence="9">DSM 17711 / JCM 13418 / NBRC 101707 / SANAE</strain>
    </source>
</reference>
<dbReference type="InterPro" id="IPR018271">
    <property type="entry name" value="Ribosomal_uS14_CS"/>
</dbReference>
<keyword evidence="1 7" id="KW-0479">Metal-binding</keyword>
<evidence type="ECO:0000256" key="3">
    <source>
        <dbReference type="ARBA" id="ARBA00022833"/>
    </source>
</evidence>
<dbReference type="PANTHER" id="PTHR12010:SF2">
    <property type="entry name" value="40S RIBOSOMAL PROTEIN S29"/>
    <property type="match status" value="1"/>
</dbReference>
<proteinExistence type="inferred from homology"/>
<feature type="binding site" evidence="7">
    <location>
        <position position="18"/>
    </location>
    <ligand>
        <name>Zn(2+)</name>
        <dbReference type="ChEBI" id="CHEBI:29105"/>
    </ligand>
</feature>
<reference evidence="9" key="3">
    <citation type="journal article" date="2011" name="PLoS ONE">
        <title>Genome sequence of a mesophilic hydrogenotrophic methanogen Methanocella paludicola, the first cultivated representative of the order Methanocellales.</title>
        <authorList>
            <person name="Sakai S."/>
            <person name="Takaki Y."/>
            <person name="Shimamura S."/>
            <person name="Sekine M."/>
            <person name="Tajima T."/>
            <person name="Kosugi H."/>
            <person name="Ichikawa N."/>
            <person name="Tasumi E."/>
            <person name="Hiraki A.T."/>
            <person name="Shimizu A."/>
            <person name="Kato Y."/>
            <person name="Nishiko R."/>
            <person name="Mori K."/>
            <person name="Fujita N."/>
            <person name="Imachi H."/>
            <person name="Takai K."/>
        </authorList>
    </citation>
    <scope>NUCLEOTIDE SEQUENCE [LARGE SCALE GENOMIC DNA]</scope>
    <source>
        <strain evidence="9">DSM 17711 / JCM 13418 / NBRC 101707 / SANAE</strain>
    </source>
</reference>
<comment type="similarity">
    <text evidence="7">Belongs to the universal ribosomal protein uS14 family. Zinc-binding uS14 subfamily.</text>
</comment>
<dbReference type="NCBIfam" id="NF004424">
    <property type="entry name" value="PRK05766.1"/>
    <property type="match status" value="1"/>
</dbReference>
<keyword evidence="4 7" id="KW-0694">RNA-binding</keyword>
<comment type="function">
    <text evidence="7">Binds 16S rRNA, required for the assembly of 30S particles.</text>
</comment>
<dbReference type="Proteomes" id="UP000001882">
    <property type="component" value="Chromosome"/>
</dbReference>
<dbReference type="GO" id="GO:0002181">
    <property type="term" value="P:cytoplasmic translation"/>
    <property type="evidence" value="ECO:0007669"/>
    <property type="project" value="TreeGrafter"/>
</dbReference>
<dbReference type="GeneID" id="8683130"/>
<sequence>MERSGKKFGRGANVCRRCGRHQALIRKYGVYVCRQCFREIALDMGFEKYE</sequence>
<dbReference type="HAMAP" id="MF_01364_A">
    <property type="entry name" value="Ribosomal_uS14_2_A"/>
    <property type="match status" value="1"/>
</dbReference>
<dbReference type="PANTHER" id="PTHR12010">
    <property type="entry name" value="40S RIBOSOMAL PROTEIN S29"/>
    <property type="match status" value="1"/>
</dbReference>
<dbReference type="OrthoDB" id="5615at2157"/>
<dbReference type="PROSITE" id="PS00527">
    <property type="entry name" value="RIBOSOMAL_S14"/>
    <property type="match status" value="1"/>
</dbReference>
<evidence type="ECO:0000256" key="6">
    <source>
        <dbReference type="ARBA" id="ARBA00023274"/>
    </source>
</evidence>
<dbReference type="InterPro" id="IPR023676">
    <property type="entry name" value="Ribosomal_uS14_arc"/>
</dbReference>
<evidence type="ECO:0000256" key="1">
    <source>
        <dbReference type="ARBA" id="ARBA00022723"/>
    </source>
</evidence>
<dbReference type="RefSeq" id="WP_012900981.1">
    <property type="nucleotide sequence ID" value="NC_013665.1"/>
</dbReference>
<feature type="binding site" evidence="7">
    <location>
        <position position="36"/>
    </location>
    <ligand>
        <name>Zn(2+)</name>
        <dbReference type="ChEBI" id="CHEBI:29105"/>
    </ligand>
</feature>
<dbReference type="EMBL" id="AP011532">
    <property type="protein sequence ID" value="BAI62307.1"/>
    <property type="molecule type" value="Genomic_DNA"/>
</dbReference>
<evidence type="ECO:0000256" key="4">
    <source>
        <dbReference type="ARBA" id="ARBA00022884"/>
    </source>
</evidence>
<dbReference type="InterPro" id="IPR039744">
    <property type="entry name" value="RIbosomal_uS14_euk_arc"/>
</dbReference>
<evidence type="ECO:0000313" key="8">
    <source>
        <dbReference type="EMBL" id="BAI62307.1"/>
    </source>
</evidence>
<organism evidence="8 9">
    <name type="scientific">Methanocella paludicola (strain DSM 17711 / JCM 13418 / NBRC 101707 / SANAE)</name>
    <dbReference type="NCBI Taxonomy" id="304371"/>
    <lineage>
        <taxon>Archaea</taxon>
        <taxon>Methanobacteriati</taxon>
        <taxon>Methanobacteriota</taxon>
        <taxon>Stenosarchaea group</taxon>
        <taxon>Methanomicrobia</taxon>
        <taxon>Methanocellales</taxon>
        <taxon>Methanocellaceae</taxon>
        <taxon>Methanocella</taxon>
    </lineage>
</organism>
<dbReference type="GO" id="GO:0022627">
    <property type="term" value="C:cytosolic small ribosomal subunit"/>
    <property type="evidence" value="ECO:0007669"/>
    <property type="project" value="TreeGrafter"/>
</dbReference>
<dbReference type="GO" id="GO:0008270">
    <property type="term" value="F:zinc ion binding"/>
    <property type="evidence" value="ECO:0007669"/>
    <property type="project" value="UniProtKB-UniRule"/>
</dbReference>
<comment type="cofactor">
    <cofactor evidence="7">
        <name>Zn(2+)</name>
        <dbReference type="ChEBI" id="CHEBI:29105"/>
    </cofactor>
    <text evidence="7">Binds 1 zinc ion per subunit.</text>
</comment>
<dbReference type="STRING" id="304371.MCP_2235"/>
<dbReference type="KEGG" id="mpd:MCP_2235"/>
<gene>
    <name evidence="7" type="primary">rps14</name>
    <name evidence="8" type="synonym">rps14p</name>
    <name evidence="8" type="ordered locus">MCP_2235</name>
</gene>
<evidence type="ECO:0000256" key="7">
    <source>
        <dbReference type="HAMAP-Rule" id="MF_01364"/>
    </source>
</evidence>
<dbReference type="eggNOG" id="arCOG00782">
    <property type="taxonomic scope" value="Archaea"/>
</dbReference>
<dbReference type="InterPro" id="IPR043140">
    <property type="entry name" value="Ribosomal_uS14_sf"/>
</dbReference>
<comment type="subunit">
    <text evidence="7">Part of the 30S ribosomal subunit.</text>
</comment>
<name>D1Z0T5_METPS</name>
<dbReference type="AlphaFoldDB" id="D1Z0T5"/>
<keyword evidence="6 7" id="KW-0687">Ribonucleoprotein</keyword>
<dbReference type="FunFam" id="4.10.830.10:FF:000002">
    <property type="entry name" value="40S ribosomal protein S29"/>
    <property type="match status" value="1"/>
</dbReference>
<dbReference type="FunCoup" id="D1Z0T5">
    <property type="interactions" value="128"/>
</dbReference>
<feature type="binding site" evidence="7">
    <location>
        <position position="33"/>
    </location>
    <ligand>
        <name>Zn(2+)</name>
        <dbReference type="ChEBI" id="CHEBI:29105"/>
    </ligand>
</feature>
<dbReference type="InterPro" id="IPR001209">
    <property type="entry name" value="Ribosomal_uS14"/>
</dbReference>
<dbReference type="GO" id="GO:0003735">
    <property type="term" value="F:structural constituent of ribosome"/>
    <property type="evidence" value="ECO:0007669"/>
    <property type="project" value="InterPro"/>
</dbReference>
<evidence type="ECO:0000313" key="9">
    <source>
        <dbReference type="Proteomes" id="UP000001882"/>
    </source>
</evidence>